<dbReference type="EMBL" id="BMMT01000007">
    <property type="protein sequence ID" value="GGI87337.1"/>
    <property type="molecule type" value="Genomic_DNA"/>
</dbReference>
<feature type="region of interest" description="Disordered" evidence="1">
    <location>
        <begin position="1"/>
        <end position="30"/>
    </location>
</feature>
<dbReference type="Proteomes" id="UP001500220">
    <property type="component" value="Unassembled WGS sequence"/>
</dbReference>
<gene>
    <name evidence="2" type="ORF">GCM10009545_42180</name>
    <name evidence="3" type="ORF">GCM10011581_25530</name>
</gene>
<evidence type="ECO:0000313" key="4">
    <source>
        <dbReference type="Proteomes" id="UP000597989"/>
    </source>
</evidence>
<evidence type="ECO:0000313" key="5">
    <source>
        <dbReference type="Proteomes" id="UP001500220"/>
    </source>
</evidence>
<dbReference type="EMBL" id="BAAAHC010000019">
    <property type="protein sequence ID" value="GAA0535200.1"/>
    <property type="molecule type" value="Genomic_DNA"/>
</dbReference>
<protein>
    <submittedName>
        <fullName evidence="3">Uncharacterized protein</fullName>
    </submittedName>
</protein>
<evidence type="ECO:0000313" key="2">
    <source>
        <dbReference type="EMBL" id="GAA0535200.1"/>
    </source>
</evidence>
<dbReference type="Proteomes" id="UP000597989">
    <property type="component" value="Unassembled WGS sequence"/>
</dbReference>
<evidence type="ECO:0000313" key="3">
    <source>
        <dbReference type="EMBL" id="GGI87337.1"/>
    </source>
</evidence>
<reference evidence="2" key="4">
    <citation type="submission" date="2023-12" db="EMBL/GenBank/DDBJ databases">
        <authorList>
            <person name="Sun Q."/>
            <person name="Inoue M."/>
        </authorList>
    </citation>
    <scope>NUCLEOTIDE SEQUENCE</scope>
    <source>
        <strain evidence="2">JCM 10664</strain>
    </source>
</reference>
<evidence type="ECO:0000256" key="1">
    <source>
        <dbReference type="SAM" id="MobiDB-lite"/>
    </source>
</evidence>
<keyword evidence="5" id="KW-1185">Reference proteome</keyword>
<reference evidence="3 4" key="1">
    <citation type="journal article" date="2014" name="Int. J. Syst. Evol. Microbiol.">
        <title>Complete genome sequence of Corynebacterium casei LMG S-19264T (=DSM 44701T), isolated from a smear-ripened cheese.</title>
        <authorList>
            <consortium name="US DOE Joint Genome Institute (JGI-PGF)"/>
            <person name="Walter F."/>
            <person name="Albersmeier A."/>
            <person name="Kalinowski J."/>
            <person name="Ruckert C."/>
        </authorList>
    </citation>
    <scope>NUCLEOTIDE SEQUENCE [LARGE SCALE GENOMIC DNA]</scope>
    <source>
        <strain evidence="3 4">CGMCC 4.7206</strain>
    </source>
</reference>
<name>A0A917JXA9_9PSEU</name>
<dbReference type="RefSeq" id="WP_188987534.1">
    <property type="nucleotide sequence ID" value="NZ_BAAAHC010000019.1"/>
</dbReference>
<accession>A0A917JXA9</accession>
<dbReference type="AlphaFoldDB" id="A0A917JXA9"/>
<reference evidence="2 5" key="2">
    <citation type="journal article" date="2019" name="Int. J. Syst. Evol. Microbiol.">
        <title>The Global Catalogue of Microorganisms (GCM) 10K type strain sequencing project: providing services to taxonomists for standard genome sequencing and annotation.</title>
        <authorList>
            <consortium name="The Broad Institute Genomics Platform"/>
            <consortium name="The Broad Institute Genome Sequencing Center for Infectious Disease"/>
            <person name="Wu L."/>
            <person name="Ma J."/>
        </authorList>
    </citation>
    <scope>NUCLEOTIDE SEQUENCE [LARGE SCALE GENOMIC DNA]</scope>
    <source>
        <strain evidence="2 5">JCM 10664</strain>
    </source>
</reference>
<proteinExistence type="predicted"/>
<reference evidence="3" key="3">
    <citation type="submission" date="2020-09" db="EMBL/GenBank/DDBJ databases">
        <authorList>
            <person name="Sun Q."/>
            <person name="Zhou Y."/>
        </authorList>
    </citation>
    <scope>NUCLEOTIDE SEQUENCE</scope>
    <source>
        <strain evidence="3">CGMCC 4.7206</strain>
    </source>
</reference>
<comment type="caution">
    <text evidence="3">The sequence shown here is derived from an EMBL/GenBank/DDBJ whole genome shotgun (WGS) entry which is preliminary data.</text>
</comment>
<sequence length="51" mass="5575">MRWEVRGMVPRNGGAPAESQGHSRYGDCSPEVVTASGRMHRGEVLRPVVVL</sequence>
<organism evidence="3 4">
    <name type="scientific">Saccharopolyspora thermophila</name>
    <dbReference type="NCBI Taxonomy" id="89367"/>
    <lineage>
        <taxon>Bacteria</taxon>
        <taxon>Bacillati</taxon>
        <taxon>Actinomycetota</taxon>
        <taxon>Actinomycetes</taxon>
        <taxon>Pseudonocardiales</taxon>
        <taxon>Pseudonocardiaceae</taxon>
        <taxon>Saccharopolyspora</taxon>
    </lineage>
</organism>